<reference evidence="8" key="1">
    <citation type="submission" date="2020-05" db="EMBL/GenBank/DDBJ databases">
        <authorList>
            <person name="Chiriac C."/>
            <person name="Salcher M."/>
            <person name="Ghai R."/>
            <person name="Kavagutti S V."/>
        </authorList>
    </citation>
    <scope>NUCLEOTIDE SEQUENCE</scope>
</reference>
<keyword evidence="7" id="KW-0503">Monooxygenase</keyword>
<comment type="cofactor">
    <cofactor evidence="1">
        <name>FAD</name>
        <dbReference type="ChEBI" id="CHEBI:57692"/>
    </cofactor>
</comment>
<comment type="similarity">
    <text evidence="2">Belongs to the FAD-binding monooxygenase family.</text>
</comment>
<evidence type="ECO:0000313" key="8">
    <source>
        <dbReference type="EMBL" id="CAB4567653.1"/>
    </source>
</evidence>
<organism evidence="8">
    <name type="scientific">freshwater metagenome</name>
    <dbReference type="NCBI Taxonomy" id="449393"/>
    <lineage>
        <taxon>unclassified sequences</taxon>
        <taxon>metagenomes</taxon>
        <taxon>ecological metagenomes</taxon>
    </lineage>
</organism>
<dbReference type="Gene3D" id="3.50.50.60">
    <property type="entry name" value="FAD/NAD(P)-binding domain"/>
    <property type="match status" value="1"/>
</dbReference>
<dbReference type="EMBL" id="CAEZTI010000144">
    <property type="protein sequence ID" value="CAB4567653.1"/>
    <property type="molecule type" value="Genomic_DNA"/>
</dbReference>
<name>A0A6J6E057_9ZZZZ</name>
<accession>A0A6J6E057</accession>
<keyword evidence="4" id="KW-0274">FAD</keyword>
<evidence type="ECO:0000256" key="5">
    <source>
        <dbReference type="ARBA" id="ARBA00022857"/>
    </source>
</evidence>
<evidence type="ECO:0000256" key="3">
    <source>
        <dbReference type="ARBA" id="ARBA00022630"/>
    </source>
</evidence>
<proteinExistence type="inferred from homology"/>
<evidence type="ECO:0000256" key="6">
    <source>
        <dbReference type="ARBA" id="ARBA00023002"/>
    </source>
</evidence>
<dbReference type="PANTHER" id="PTHR43098">
    <property type="entry name" value="L-ORNITHINE N(5)-MONOOXYGENASE-RELATED"/>
    <property type="match status" value="1"/>
</dbReference>
<evidence type="ECO:0000256" key="4">
    <source>
        <dbReference type="ARBA" id="ARBA00022827"/>
    </source>
</evidence>
<keyword evidence="3" id="KW-0285">Flavoprotein</keyword>
<dbReference type="InterPro" id="IPR050775">
    <property type="entry name" value="FAD-binding_Monooxygenases"/>
</dbReference>
<dbReference type="PANTHER" id="PTHR43098:SF3">
    <property type="entry name" value="L-ORNITHINE N(5)-MONOOXYGENASE-RELATED"/>
    <property type="match status" value="1"/>
</dbReference>
<dbReference type="InterPro" id="IPR036188">
    <property type="entry name" value="FAD/NAD-bd_sf"/>
</dbReference>
<dbReference type="SUPFAM" id="SSF51905">
    <property type="entry name" value="FAD/NAD(P)-binding domain"/>
    <property type="match status" value="1"/>
</dbReference>
<keyword evidence="5" id="KW-0521">NADP</keyword>
<evidence type="ECO:0000256" key="7">
    <source>
        <dbReference type="ARBA" id="ARBA00023033"/>
    </source>
</evidence>
<evidence type="ECO:0000256" key="1">
    <source>
        <dbReference type="ARBA" id="ARBA00001974"/>
    </source>
</evidence>
<evidence type="ECO:0000256" key="2">
    <source>
        <dbReference type="ARBA" id="ARBA00010139"/>
    </source>
</evidence>
<dbReference type="AlphaFoldDB" id="A0A6J6E057"/>
<dbReference type="GO" id="GO:0004497">
    <property type="term" value="F:monooxygenase activity"/>
    <property type="evidence" value="ECO:0007669"/>
    <property type="project" value="UniProtKB-KW"/>
</dbReference>
<sequence length="224" mass="24283">MKDPATAEKLVPQQVIGCKRLCLDSGYFETFNRDNVSLVDVASSPIERITSGGVVAGNAEHEVDVIVYATGFDAMTGSLLKIDIRGRQNKTLSDAWEAGPVTYLGLNTAGFPNMFMVSGPGSPSVLTNMIMSIEQHVEWITDCISHIVSSGKATIETTEKNQDEWVAFVNAVADMTLYPSCNSWYLGANVPGKPRVFMPLIGFPTYVDKCNEVVANGYEGFVLA</sequence>
<protein>
    <submittedName>
        <fullName evidence="8">Unannotated protein</fullName>
    </submittedName>
</protein>
<gene>
    <name evidence="8" type="ORF">UFOPK1619_00748</name>
</gene>
<keyword evidence="6" id="KW-0560">Oxidoreductase</keyword>